<dbReference type="SUPFAM" id="SSF53300">
    <property type="entry name" value="vWA-like"/>
    <property type="match status" value="1"/>
</dbReference>
<evidence type="ECO:0000313" key="5">
    <source>
        <dbReference type="Proteomes" id="UP000001887"/>
    </source>
</evidence>
<reference evidence="4 5" key="1">
    <citation type="journal article" date="2009" name="Stand. Genomic Sci.">
        <title>Complete genome sequence of Pirellula staleyi type strain (ATCC 27377).</title>
        <authorList>
            <person name="Clum A."/>
            <person name="Tindall B.J."/>
            <person name="Sikorski J."/>
            <person name="Ivanova N."/>
            <person name="Mavrommatis K."/>
            <person name="Lucas S."/>
            <person name="Glavina del Rio T."/>
            <person name="Nolan M."/>
            <person name="Chen F."/>
            <person name="Tice H."/>
            <person name="Pitluck S."/>
            <person name="Cheng J.F."/>
            <person name="Chertkov O."/>
            <person name="Brettin T."/>
            <person name="Han C."/>
            <person name="Detter J.C."/>
            <person name="Kuske C."/>
            <person name="Bruce D."/>
            <person name="Goodwin L."/>
            <person name="Ovchinikova G."/>
            <person name="Pati A."/>
            <person name="Mikhailova N."/>
            <person name="Chen A."/>
            <person name="Palaniappan K."/>
            <person name="Land M."/>
            <person name="Hauser L."/>
            <person name="Chang Y.J."/>
            <person name="Jeffries C.D."/>
            <person name="Chain P."/>
            <person name="Rohde M."/>
            <person name="Goker M."/>
            <person name="Bristow J."/>
            <person name="Eisen J.A."/>
            <person name="Markowitz V."/>
            <person name="Hugenholtz P."/>
            <person name="Kyrpides N.C."/>
            <person name="Klenk H.P."/>
            <person name="Lapidus A."/>
        </authorList>
    </citation>
    <scope>NUCLEOTIDE SEQUENCE [LARGE SCALE GENOMIC DNA]</scope>
    <source>
        <strain evidence="5">ATCC 27377 / DSM 6068 / ICPB 4128</strain>
    </source>
</reference>
<feature type="region of interest" description="Disordered" evidence="1">
    <location>
        <begin position="1"/>
        <end position="88"/>
    </location>
</feature>
<feature type="compositionally biased region" description="Low complexity" evidence="1">
    <location>
        <begin position="33"/>
        <end position="70"/>
    </location>
</feature>
<gene>
    <name evidence="4" type="ordered locus">Psta_3764</name>
</gene>
<dbReference type="EMBL" id="CP001848">
    <property type="protein sequence ID" value="ADB18419.1"/>
    <property type="molecule type" value="Genomic_DNA"/>
</dbReference>
<dbReference type="CDD" id="cd00198">
    <property type="entry name" value="vWFA"/>
    <property type="match status" value="1"/>
</dbReference>
<feature type="transmembrane region" description="Helical" evidence="2">
    <location>
        <begin position="104"/>
        <end position="124"/>
    </location>
</feature>
<evidence type="ECO:0000256" key="1">
    <source>
        <dbReference type="SAM" id="MobiDB-lite"/>
    </source>
</evidence>
<dbReference type="InterPro" id="IPR036465">
    <property type="entry name" value="vWFA_dom_sf"/>
</dbReference>
<proteinExistence type="predicted"/>
<keyword evidence="5" id="KW-1185">Reference proteome</keyword>
<dbReference type="PROSITE" id="PS50234">
    <property type="entry name" value="VWFA"/>
    <property type="match status" value="1"/>
</dbReference>
<protein>
    <recommendedName>
        <fullName evidence="3">VWFA domain-containing protein</fullName>
    </recommendedName>
</protein>
<dbReference type="KEGG" id="psl:Psta_3764"/>
<keyword evidence="2" id="KW-0472">Membrane</keyword>
<organism evidence="4 5">
    <name type="scientific">Pirellula staleyi (strain ATCC 27377 / DSM 6068 / ICPB 4128)</name>
    <name type="common">Pirella staleyi</name>
    <dbReference type="NCBI Taxonomy" id="530564"/>
    <lineage>
        <taxon>Bacteria</taxon>
        <taxon>Pseudomonadati</taxon>
        <taxon>Planctomycetota</taxon>
        <taxon>Planctomycetia</taxon>
        <taxon>Pirellulales</taxon>
        <taxon>Pirellulaceae</taxon>
        <taxon>Pirellula</taxon>
    </lineage>
</organism>
<evidence type="ECO:0000256" key="2">
    <source>
        <dbReference type="SAM" id="Phobius"/>
    </source>
</evidence>
<accession>D2R054</accession>
<feature type="domain" description="VWFA" evidence="3">
    <location>
        <begin position="259"/>
        <end position="400"/>
    </location>
</feature>
<keyword evidence="2" id="KW-1133">Transmembrane helix</keyword>
<dbReference type="Proteomes" id="UP000001887">
    <property type="component" value="Chromosome"/>
</dbReference>
<dbReference type="HOGENOM" id="CLU_025259_0_0_0"/>
<dbReference type="InterPro" id="IPR002035">
    <property type="entry name" value="VWF_A"/>
</dbReference>
<dbReference type="eggNOG" id="COG2304">
    <property type="taxonomic scope" value="Bacteria"/>
</dbReference>
<sequence length="715" mass="80189">MADISTPHDSSEIPETPVARDAAPRQRAGRTNPPASAAAPRSPAPRSAPSRPAPSRLAAARAESAEQAEPPTDDQDATEADEAEPRESIFGSAGFRRWIRQSSAMLVSTIVHMVAFLALSLMVIQPEVVRNVQEVIVTALEPPEVEDELKVELENQIVDITEPTNALMSSSMEVGAVGASGPAGSISAPALDQQATDQLEVSAVKVEGIEIDIPNDKLMIAEVPDGQIGDARAIVDNYEEALDRITQEIMWMLDKSKVLVVWHFDQSESMKDDQKEIRGRIDHVYRQLGLLSRSNDGSLETAVTSYGESFLVHTRRPSHDMDEIRQAIDSVPIDPSGKEMMCSSIQQAIAIHRPYANRTNRQMAMVIVTDESGDSADNNAMLERAIAEAKAAKCKIYVLGREAVFGYPYAHIRWIHPQTKHHHWIAIDRGPETAFVEQLQTDGFHRRYDAHSSGFGPYECTRLGRETGGIFFMLPTVEKDLVRGHKDRYALEAMRPYLPDLRSRMEVSVERDESPLRTALTKVIYDLNPYQPEIAKIIVMRVHFSPDLGQLVEQARTEQRKAIIYLDYLAKVQKEVEKLEDLRRQEPSPRWQANYDLLYAQVIAYQARMYEYGAYLEEFIKNPRVVPSTKGKDLTHVRWDITTRKRILTGKVVEPYIERATELFKDVITNHAGTPWAARAQHELNRGFGVELVEVYDAPNPYIPPGTPLLPVPKL</sequence>
<name>D2R054_PIRSD</name>
<evidence type="ECO:0000313" key="4">
    <source>
        <dbReference type="EMBL" id="ADB18419.1"/>
    </source>
</evidence>
<feature type="compositionally biased region" description="Acidic residues" evidence="1">
    <location>
        <begin position="71"/>
        <end position="84"/>
    </location>
</feature>
<dbReference type="AlphaFoldDB" id="D2R054"/>
<dbReference type="Gene3D" id="3.40.50.410">
    <property type="entry name" value="von Willebrand factor, type A domain"/>
    <property type="match status" value="1"/>
</dbReference>
<dbReference type="STRING" id="530564.Psta_3764"/>
<evidence type="ECO:0000259" key="3">
    <source>
        <dbReference type="PROSITE" id="PS50234"/>
    </source>
</evidence>
<dbReference type="OrthoDB" id="239512at2"/>
<keyword evidence="2" id="KW-0812">Transmembrane</keyword>